<accession>A0A1L6ZF03</accession>
<dbReference type="Proteomes" id="UP000185426">
    <property type="component" value="Chromosome"/>
</dbReference>
<dbReference type="AlphaFoldDB" id="A0A1L6ZF03"/>
<proteinExistence type="predicted"/>
<evidence type="ECO:0000313" key="2">
    <source>
        <dbReference type="EMBL" id="APT45109.1"/>
    </source>
</evidence>
<evidence type="ECO:0000313" key="3">
    <source>
        <dbReference type="Proteomes" id="UP000185426"/>
    </source>
</evidence>
<evidence type="ECO:0000256" key="1">
    <source>
        <dbReference type="SAM" id="MobiDB-lite"/>
    </source>
</evidence>
<name>A0A1L6ZF03_BACIA</name>
<dbReference type="RefSeq" id="WP_075621661.1">
    <property type="nucleotide sequence ID" value="NZ_CP015607.1"/>
</dbReference>
<sequence length="95" mass="11037">MKPIKETSEGQIMWDEKNHKVIFVPRHQRHQMNESIQEDETPVIEETEQQREDDPALDDLTKEELMKLAADRGIEVKPAMNKPTIIELLSAADEE</sequence>
<protein>
    <recommendedName>
        <fullName evidence="4">Rho termination factor N-terminal domain-containing protein</fullName>
    </recommendedName>
</protein>
<evidence type="ECO:0008006" key="4">
    <source>
        <dbReference type="Google" id="ProtNLM"/>
    </source>
</evidence>
<organism evidence="2 3">
    <name type="scientific">Bacillus safensis</name>
    <dbReference type="NCBI Taxonomy" id="561879"/>
    <lineage>
        <taxon>Bacteria</taxon>
        <taxon>Bacillati</taxon>
        <taxon>Bacillota</taxon>
        <taxon>Bacilli</taxon>
        <taxon>Bacillales</taxon>
        <taxon>Bacillaceae</taxon>
        <taxon>Bacillus</taxon>
    </lineage>
</organism>
<dbReference type="EMBL" id="CP015607">
    <property type="protein sequence ID" value="APT45109.1"/>
    <property type="molecule type" value="Genomic_DNA"/>
</dbReference>
<gene>
    <name evidence="2" type="ORF">BSA145_03705</name>
</gene>
<feature type="region of interest" description="Disordered" evidence="1">
    <location>
        <begin position="27"/>
        <end position="53"/>
    </location>
</feature>
<feature type="compositionally biased region" description="Acidic residues" evidence="1">
    <location>
        <begin position="36"/>
        <end position="47"/>
    </location>
</feature>
<reference evidence="2 3" key="1">
    <citation type="submission" date="2016-05" db="EMBL/GenBank/DDBJ databases">
        <title>Complete Genome and Methylome Analysis of Psychrotrophic Bacterial Isolates from Antarctic Lake Untersee.</title>
        <authorList>
            <person name="Fomenkov A."/>
            <person name="Akimov V.N."/>
            <person name="Vasilyeva L.V."/>
            <person name="Andersen D."/>
            <person name="Vincze T."/>
            <person name="Roberts R.J."/>
        </authorList>
    </citation>
    <scope>NUCLEOTIDE SEQUENCE [LARGE SCALE GENOMIC DNA]</scope>
    <source>
        <strain evidence="2 3">U14-5</strain>
    </source>
</reference>